<dbReference type="PANTHER" id="PTHR11851:SF49">
    <property type="entry name" value="MITOCHONDRIAL-PROCESSING PEPTIDASE SUBUNIT ALPHA"/>
    <property type="match status" value="1"/>
</dbReference>
<evidence type="ECO:0000313" key="6">
    <source>
        <dbReference type="Proteomes" id="UP000176705"/>
    </source>
</evidence>
<dbReference type="InterPro" id="IPR011249">
    <property type="entry name" value="Metalloenz_LuxS/M16"/>
</dbReference>
<dbReference type="GO" id="GO:0046872">
    <property type="term" value="F:metal ion binding"/>
    <property type="evidence" value="ECO:0007669"/>
    <property type="project" value="InterPro"/>
</dbReference>
<evidence type="ECO:0000259" key="3">
    <source>
        <dbReference type="Pfam" id="PF00675"/>
    </source>
</evidence>
<sequence length="426" mass="46840">MFKKILLENGLRLITVPMGGVSTVTILVMVDTGSNNETKELSGISHFLEHMFFKGTTRRPGAKILAEELDRLGAYSNAFTSYEHTGYFIKVRAERFAEALDLIADIFQHSLLGEAEVEKERGVILQEYRMYRDDPQYLVDQTFRELLYGDQPAGREISGTPETIGRLGVNDLCDYFSRQYTRKNTFVVVSGNLEAAGGDVSAAVAGAFGAIRSGEPQGRPPVVEPQTEPGVKLFTKDTDQTHLILGARAFGALEEGKRFPAVVLAHLLGGSMASRLFEEIREKRGLAYAVSTSFEDNTTYGTVATYAGVEHGNAVKVIPLVFAEYQRIRDEMVPDSELVRAKESLKGRLAISLESSNAFAFFVGGEEIETGKPMTTDEVFARIDAVTPREIQAVAGEVFQAERLNLAVVGPHPEPAVFGRILAEFR</sequence>
<dbReference type="STRING" id="1802280.A3B37_00915"/>
<dbReference type="GO" id="GO:0004222">
    <property type="term" value="F:metalloendopeptidase activity"/>
    <property type="evidence" value="ECO:0007669"/>
    <property type="project" value="InterPro"/>
</dbReference>
<dbReference type="InterPro" id="IPR001431">
    <property type="entry name" value="Pept_M16_Zn_BS"/>
</dbReference>
<dbReference type="PANTHER" id="PTHR11851">
    <property type="entry name" value="METALLOPROTEASE"/>
    <property type="match status" value="1"/>
</dbReference>
<dbReference type="EMBL" id="MHQS01000006">
    <property type="protein sequence ID" value="OHA09089.1"/>
    <property type="molecule type" value="Genomic_DNA"/>
</dbReference>
<comment type="similarity">
    <text evidence="1 2">Belongs to the peptidase M16 family.</text>
</comment>
<dbReference type="Pfam" id="PF05193">
    <property type="entry name" value="Peptidase_M16_C"/>
    <property type="match status" value="1"/>
</dbReference>
<gene>
    <name evidence="5" type="ORF">A3B37_00915</name>
</gene>
<comment type="caution">
    <text evidence="5">The sequence shown here is derived from an EMBL/GenBank/DDBJ whole genome shotgun (WGS) entry which is preliminary data.</text>
</comment>
<organism evidence="5 6">
    <name type="scientific">Candidatus Sungbacteria bacterium RIFCSPLOWO2_01_FULL_59_16</name>
    <dbReference type="NCBI Taxonomy" id="1802280"/>
    <lineage>
        <taxon>Bacteria</taxon>
        <taxon>Candidatus Sungiibacteriota</taxon>
    </lineage>
</organism>
<dbReference type="InterPro" id="IPR050361">
    <property type="entry name" value="MPP/UQCRC_Complex"/>
</dbReference>
<dbReference type="Gene3D" id="3.30.830.10">
    <property type="entry name" value="Metalloenzyme, LuxS/M16 peptidase-like"/>
    <property type="match status" value="2"/>
</dbReference>
<evidence type="ECO:0000256" key="1">
    <source>
        <dbReference type="ARBA" id="ARBA00007261"/>
    </source>
</evidence>
<dbReference type="Proteomes" id="UP000176705">
    <property type="component" value="Unassembled WGS sequence"/>
</dbReference>
<dbReference type="SUPFAM" id="SSF63411">
    <property type="entry name" value="LuxS/MPP-like metallohydrolase"/>
    <property type="match status" value="2"/>
</dbReference>
<feature type="domain" description="Peptidase M16 N-terminal" evidence="3">
    <location>
        <begin position="22"/>
        <end position="160"/>
    </location>
</feature>
<dbReference type="InterPro" id="IPR011765">
    <property type="entry name" value="Pept_M16_N"/>
</dbReference>
<dbReference type="PROSITE" id="PS00143">
    <property type="entry name" value="INSULINASE"/>
    <property type="match status" value="1"/>
</dbReference>
<evidence type="ECO:0000256" key="2">
    <source>
        <dbReference type="RuleBase" id="RU004447"/>
    </source>
</evidence>
<accession>A0A1G2LE62</accession>
<evidence type="ECO:0000259" key="4">
    <source>
        <dbReference type="Pfam" id="PF05193"/>
    </source>
</evidence>
<dbReference type="InterPro" id="IPR007863">
    <property type="entry name" value="Peptidase_M16_C"/>
</dbReference>
<dbReference type="Pfam" id="PF00675">
    <property type="entry name" value="Peptidase_M16"/>
    <property type="match status" value="1"/>
</dbReference>
<protein>
    <recommendedName>
        <fullName evidence="7">Peptidase M16</fullName>
    </recommendedName>
</protein>
<proteinExistence type="inferred from homology"/>
<reference evidence="5 6" key="1">
    <citation type="journal article" date="2016" name="Nat. Commun.">
        <title>Thousands of microbial genomes shed light on interconnected biogeochemical processes in an aquifer system.</title>
        <authorList>
            <person name="Anantharaman K."/>
            <person name="Brown C.T."/>
            <person name="Hug L.A."/>
            <person name="Sharon I."/>
            <person name="Castelle C.J."/>
            <person name="Probst A.J."/>
            <person name="Thomas B.C."/>
            <person name="Singh A."/>
            <person name="Wilkins M.J."/>
            <person name="Karaoz U."/>
            <person name="Brodie E.L."/>
            <person name="Williams K.H."/>
            <person name="Hubbard S.S."/>
            <person name="Banfield J.F."/>
        </authorList>
    </citation>
    <scope>NUCLEOTIDE SEQUENCE [LARGE SCALE GENOMIC DNA]</scope>
</reference>
<evidence type="ECO:0008006" key="7">
    <source>
        <dbReference type="Google" id="ProtNLM"/>
    </source>
</evidence>
<dbReference type="GO" id="GO:0006508">
    <property type="term" value="P:proteolysis"/>
    <property type="evidence" value="ECO:0007669"/>
    <property type="project" value="InterPro"/>
</dbReference>
<name>A0A1G2LE62_9BACT</name>
<feature type="domain" description="Peptidase M16 C-terminal" evidence="4">
    <location>
        <begin position="169"/>
        <end position="345"/>
    </location>
</feature>
<evidence type="ECO:0000313" key="5">
    <source>
        <dbReference type="EMBL" id="OHA09089.1"/>
    </source>
</evidence>
<dbReference type="AlphaFoldDB" id="A0A1G2LE62"/>